<dbReference type="AlphaFoldDB" id="A0A6A5QNQ8"/>
<dbReference type="InterPro" id="IPR022036">
    <property type="entry name" value="DUF3605"/>
</dbReference>
<reference evidence="1" key="1">
    <citation type="journal article" date="2020" name="Stud. Mycol.">
        <title>101 Dothideomycetes genomes: a test case for predicting lifestyles and emergence of pathogens.</title>
        <authorList>
            <person name="Haridas S."/>
            <person name="Albert R."/>
            <person name="Binder M."/>
            <person name="Bloem J."/>
            <person name="Labutti K."/>
            <person name="Salamov A."/>
            <person name="Andreopoulos B."/>
            <person name="Baker S."/>
            <person name="Barry K."/>
            <person name="Bills G."/>
            <person name="Bluhm B."/>
            <person name="Cannon C."/>
            <person name="Castanera R."/>
            <person name="Culley D."/>
            <person name="Daum C."/>
            <person name="Ezra D."/>
            <person name="Gonzalez J."/>
            <person name="Henrissat B."/>
            <person name="Kuo A."/>
            <person name="Liang C."/>
            <person name="Lipzen A."/>
            <person name="Lutzoni F."/>
            <person name="Magnuson J."/>
            <person name="Mondo S."/>
            <person name="Nolan M."/>
            <person name="Ohm R."/>
            <person name="Pangilinan J."/>
            <person name="Park H.-J."/>
            <person name="Ramirez L."/>
            <person name="Alfaro M."/>
            <person name="Sun H."/>
            <person name="Tritt A."/>
            <person name="Yoshinaga Y."/>
            <person name="Zwiers L.-H."/>
            <person name="Turgeon B."/>
            <person name="Goodwin S."/>
            <person name="Spatafora J."/>
            <person name="Crous P."/>
            <person name="Grigoriev I."/>
        </authorList>
    </citation>
    <scope>NUCLEOTIDE SEQUENCE</scope>
    <source>
        <strain evidence="1">HMLAC05119</strain>
    </source>
</reference>
<dbReference type="Pfam" id="PF12239">
    <property type="entry name" value="DUF3605"/>
    <property type="match status" value="1"/>
</dbReference>
<accession>A0A6A5QNQ8</accession>
<dbReference type="PANTHER" id="PTHR35020:SF4">
    <property type="entry name" value="N-ACETYLGLUCOSAMINE-INDUCED PROTEIN 1"/>
    <property type="match status" value="1"/>
</dbReference>
<sequence length="221" mass="26324">MPHEEPLPFWLVNVPHDQWPAECPEFLKDISEKDEQIIGTPDSQYTLLHWDEVRELVRIDRVDKFRRKPSELRRYRQFTHRLVKEHGSIMNFMLNVRLQWQDMKPTGAPFQDESDIKILYNDWPYGIDPEIVHLVVWTKFELEDDPHTGLCTAESKEEIEAYVQRTFGPRVKEYCWFKNWKSLKSVHAVEHFHVMLYRPDKEFLADLTGGDVPMTERVGSA</sequence>
<dbReference type="GO" id="GO:0006044">
    <property type="term" value="P:N-acetylglucosamine metabolic process"/>
    <property type="evidence" value="ECO:0007669"/>
    <property type="project" value="TreeGrafter"/>
</dbReference>
<evidence type="ECO:0000313" key="2">
    <source>
        <dbReference type="Proteomes" id="UP000800096"/>
    </source>
</evidence>
<proteinExistence type="predicted"/>
<keyword evidence="2" id="KW-1185">Reference proteome</keyword>
<name>A0A6A5QNQ8_AMPQU</name>
<gene>
    <name evidence="1" type="ORF">BDU57DRAFT_516650</name>
</gene>
<dbReference type="EMBL" id="ML979135">
    <property type="protein sequence ID" value="KAF1916508.1"/>
    <property type="molecule type" value="Genomic_DNA"/>
</dbReference>
<dbReference type="PANTHER" id="PTHR35020">
    <property type="entry name" value="N-ACETYLGLUCOSAMINE-INDUCED PROTEIN 1"/>
    <property type="match status" value="1"/>
</dbReference>
<organism evidence="1 2">
    <name type="scientific">Ampelomyces quisqualis</name>
    <name type="common">Powdery mildew agent</name>
    <dbReference type="NCBI Taxonomy" id="50730"/>
    <lineage>
        <taxon>Eukaryota</taxon>
        <taxon>Fungi</taxon>
        <taxon>Dikarya</taxon>
        <taxon>Ascomycota</taxon>
        <taxon>Pezizomycotina</taxon>
        <taxon>Dothideomycetes</taxon>
        <taxon>Pleosporomycetidae</taxon>
        <taxon>Pleosporales</taxon>
        <taxon>Pleosporineae</taxon>
        <taxon>Phaeosphaeriaceae</taxon>
        <taxon>Ampelomyces</taxon>
    </lineage>
</organism>
<evidence type="ECO:0000313" key="1">
    <source>
        <dbReference type="EMBL" id="KAF1916508.1"/>
    </source>
</evidence>
<dbReference type="GO" id="GO:0005737">
    <property type="term" value="C:cytoplasm"/>
    <property type="evidence" value="ECO:0007669"/>
    <property type="project" value="TreeGrafter"/>
</dbReference>
<dbReference type="OrthoDB" id="10053431at2759"/>
<evidence type="ECO:0008006" key="3">
    <source>
        <dbReference type="Google" id="ProtNLM"/>
    </source>
</evidence>
<dbReference type="Proteomes" id="UP000800096">
    <property type="component" value="Unassembled WGS sequence"/>
</dbReference>
<protein>
    <recommendedName>
        <fullName evidence="3">N-acetylglucosamine-induced protein 1</fullName>
    </recommendedName>
</protein>